<dbReference type="InterPro" id="IPR001878">
    <property type="entry name" value="Znf_CCHC"/>
</dbReference>
<keyword evidence="5" id="KW-1185">Reference proteome</keyword>
<reference evidence="4" key="1">
    <citation type="submission" date="2020-08" db="EMBL/GenBank/DDBJ databases">
        <title>Plant Genome Project.</title>
        <authorList>
            <person name="Zhang R.-G."/>
        </authorList>
    </citation>
    <scope>NUCLEOTIDE SEQUENCE</scope>
    <source>
        <strain evidence="4">WSP0</strain>
        <tissue evidence="4">Leaf</tissue>
    </source>
</reference>
<comment type="caution">
    <text evidence="4">The sequence shown here is derived from an EMBL/GenBank/DDBJ whole genome shotgun (WGS) entry which is preliminary data.</text>
</comment>
<accession>A0AAV6ILU6</accession>
<evidence type="ECO:0000313" key="5">
    <source>
        <dbReference type="Proteomes" id="UP000823749"/>
    </source>
</evidence>
<evidence type="ECO:0000259" key="3">
    <source>
        <dbReference type="PROSITE" id="PS50158"/>
    </source>
</evidence>
<dbReference type="Pfam" id="PF00098">
    <property type="entry name" value="zf-CCHC"/>
    <property type="match status" value="1"/>
</dbReference>
<evidence type="ECO:0000256" key="2">
    <source>
        <dbReference type="SAM" id="MobiDB-lite"/>
    </source>
</evidence>
<evidence type="ECO:0000256" key="1">
    <source>
        <dbReference type="PROSITE-ProRule" id="PRU00047"/>
    </source>
</evidence>
<evidence type="ECO:0000313" key="4">
    <source>
        <dbReference type="EMBL" id="KAG5528324.1"/>
    </source>
</evidence>
<proteinExistence type="predicted"/>
<feature type="region of interest" description="Disordered" evidence="2">
    <location>
        <begin position="1"/>
        <end position="48"/>
    </location>
</feature>
<gene>
    <name evidence="4" type="ORF">RHGRI_029107</name>
</gene>
<dbReference type="Proteomes" id="UP000823749">
    <property type="component" value="Chromosome 10"/>
</dbReference>
<dbReference type="AlphaFoldDB" id="A0AAV6ILU6"/>
<dbReference type="PROSITE" id="PS50158">
    <property type="entry name" value="ZF_CCHC"/>
    <property type="match status" value="1"/>
</dbReference>
<keyword evidence="1" id="KW-0862">Zinc</keyword>
<protein>
    <recommendedName>
        <fullName evidence="3">CCHC-type domain-containing protein</fullName>
    </recommendedName>
</protein>
<dbReference type="GO" id="GO:0008270">
    <property type="term" value="F:zinc ion binding"/>
    <property type="evidence" value="ECO:0007669"/>
    <property type="project" value="UniProtKB-KW"/>
</dbReference>
<sequence length="125" mass="13612">MDWSESRISKFSAWPKSPRVQSETRGRTSDGRSGGNNRSGSSSRGKGVQCYSCKEFGHVKRDCPLRKNKGKKFEDASSSSSLVVADDGDLLTISEERTGRGPTLVSIDEATHVYWPCGSNQVIGP</sequence>
<dbReference type="Gene3D" id="4.10.60.10">
    <property type="entry name" value="Zinc finger, CCHC-type"/>
    <property type="match status" value="1"/>
</dbReference>
<feature type="domain" description="CCHC-type" evidence="3">
    <location>
        <begin position="50"/>
        <end position="64"/>
    </location>
</feature>
<name>A0AAV6ILU6_9ERIC</name>
<feature type="compositionally biased region" description="Low complexity" evidence="2">
    <location>
        <begin position="35"/>
        <end position="45"/>
    </location>
</feature>
<dbReference type="InterPro" id="IPR036875">
    <property type="entry name" value="Znf_CCHC_sf"/>
</dbReference>
<dbReference type="EMBL" id="JACTNZ010000010">
    <property type="protein sequence ID" value="KAG5528324.1"/>
    <property type="molecule type" value="Genomic_DNA"/>
</dbReference>
<dbReference type="SUPFAM" id="SSF57756">
    <property type="entry name" value="Retrovirus zinc finger-like domains"/>
    <property type="match status" value="1"/>
</dbReference>
<organism evidence="4 5">
    <name type="scientific">Rhododendron griersonianum</name>
    <dbReference type="NCBI Taxonomy" id="479676"/>
    <lineage>
        <taxon>Eukaryota</taxon>
        <taxon>Viridiplantae</taxon>
        <taxon>Streptophyta</taxon>
        <taxon>Embryophyta</taxon>
        <taxon>Tracheophyta</taxon>
        <taxon>Spermatophyta</taxon>
        <taxon>Magnoliopsida</taxon>
        <taxon>eudicotyledons</taxon>
        <taxon>Gunneridae</taxon>
        <taxon>Pentapetalae</taxon>
        <taxon>asterids</taxon>
        <taxon>Ericales</taxon>
        <taxon>Ericaceae</taxon>
        <taxon>Ericoideae</taxon>
        <taxon>Rhodoreae</taxon>
        <taxon>Rhododendron</taxon>
    </lineage>
</organism>
<keyword evidence="1" id="KW-0479">Metal-binding</keyword>
<keyword evidence="1" id="KW-0863">Zinc-finger</keyword>
<dbReference type="GO" id="GO:0003676">
    <property type="term" value="F:nucleic acid binding"/>
    <property type="evidence" value="ECO:0007669"/>
    <property type="project" value="InterPro"/>
</dbReference>
<dbReference type="SMART" id="SM00343">
    <property type="entry name" value="ZnF_C2HC"/>
    <property type="match status" value="1"/>
</dbReference>